<gene>
    <name evidence="1" type="ORF">LTS18_008161</name>
</gene>
<name>A0ACC3DX72_9PEZI</name>
<organism evidence="1 2">
    <name type="scientific">Coniosporium uncinatum</name>
    <dbReference type="NCBI Taxonomy" id="93489"/>
    <lineage>
        <taxon>Eukaryota</taxon>
        <taxon>Fungi</taxon>
        <taxon>Dikarya</taxon>
        <taxon>Ascomycota</taxon>
        <taxon>Pezizomycotina</taxon>
        <taxon>Dothideomycetes</taxon>
        <taxon>Dothideomycetes incertae sedis</taxon>
        <taxon>Coniosporium</taxon>
    </lineage>
</organism>
<proteinExistence type="predicted"/>
<comment type="caution">
    <text evidence="1">The sequence shown here is derived from an EMBL/GenBank/DDBJ whole genome shotgun (WGS) entry which is preliminary data.</text>
</comment>
<evidence type="ECO:0000313" key="1">
    <source>
        <dbReference type="EMBL" id="KAK3081303.1"/>
    </source>
</evidence>
<sequence>MPDKDAGTPQKGKYTGTTDIPLLEDGVKQVQASGRLLVGHGRLIDPAKLAHVFISPRQRAKQTFELAFSENDQKELQDAGKVTTTPKLGEWGYGLYEGMVTKEIRALRKEHGLDKESEWDIWRDGCEEGEMPDQVTERLDSLIEEIHGFQKDAMHGEKNADVLLVAHGHSLRAFVKRWLKYPMEFPLSMMLEPGGVGVLSYQHHNLDEPAVLVGIGFPTES</sequence>
<accession>A0ACC3DX72</accession>
<dbReference type="Proteomes" id="UP001186974">
    <property type="component" value="Unassembled WGS sequence"/>
</dbReference>
<keyword evidence="2" id="KW-1185">Reference proteome</keyword>
<reference evidence="1" key="1">
    <citation type="submission" date="2024-09" db="EMBL/GenBank/DDBJ databases">
        <title>Black Yeasts Isolated from many extreme environments.</title>
        <authorList>
            <person name="Coleine C."/>
            <person name="Stajich J.E."/>
            <person name="Selbmann L."/>
        </authorList>
    </citation>
    <scope>NUCLEOTIDE SEQUENCE</scope>
    <source>
        <strain evidence="1">CCFEE 5737</strain>
    </source>
</reference>
<protein>
    <submittedName>
        <fullName evidence="1">Uncharacterized protein</fullName>
    </submittedName>
</protein>
<dbReference type="EMBL" id="JAWDJW010000210">
    <property type="protein sequence ID" value="KAK3081303.1"/>
    <property type="molecule type" value="Genomic_DNA"/>
</dbReference>
<evidence type="ECO:0000313" key="2">
    <source>
        <dbReference type="Proteomes" id="UP001186974"/>
    </source>
</evidence>